<dbReference type="AlphaFoldDB" id="A0A9P9BMB2"/>
<dbReference type="EMBL" id="JAGTJQ010000012">
    <property type="protein sequence ID" value="KAH7016255.1"/>
    <property type="molecule type" value="Genomic_DNA"/>
</dbReference>
<sequence length="301" mass="33625">MLTIESRGERPFVHDINCHNEQQIVPEDSEDSMLVFAQALLAVTVEPVEAGSFFGLAKCSILGEKPNNSFHNQAITAKSPRTQLLNKKYRTSDARNWGNSPELTGAQRNYTKPSSMDRLSRLQIPLGEVSKSDTVFLGDFHFEAACVRRLNTGRWFNQDLVLLAMHLVDKLSNVRVGFSIPIQGSGGKTLAKPPPSSKIFHYDSMNRANEDVKNACRAQFRDYMFHAHTGFIQNDGSSCGPLQYLQASEVIKKKSRGQSDRDAEEEVLGGEYEQTESRGRTDRGGEEDVLGTEDEELNRPV</sequence>
<feature type="region of interest" description="Disordered" evidence="1">
    <location>
        <begin position="252"/>
        <end position="301"/>
    </location>
</feature>
<dbReference type="Proteomes" id="UP000756346">
    <property type="component" value="Unassembled WGS sequence"/>
</dbReference>
<keyword evidence="3" id="KW-1185">Reference proteome</keyword>
<evidence type="ECO:0000256" key="1">
    <source>
        <dbReference type="SAM" id="MobiDB-lite"/>
    </source>
</evidence>
<proteinExistence type="predicted"/>
<dbReference type="OrthoDB" id="5084510at2759"/>
<name>A0A9P9BMB2_9PEZI</name>
<feature type="compositionally biased region" description="Basic and acidic residues" evidence="1">
    <location>
        <begin position="275"/>
        <end position="286"/>
    </location>
</feature>
<comment type="caution">
    <text evidence="2">The sequence shown here is derived from an EMBL/GenBank/DDBJ whole genome shotgun (WGS) entry which is preliminary data.</text>
</comment>
<evidence type="ECO:0000313" key="3">
    <source>
        <dbReference type="Proteomes" id="UP000756346"/>
    </source>
</evidence>
<dbReference type="GeneID" id="70186941"/>
<gene>
    <name evidence="2" type="ORF">B0I36DRAFT_355075</name>
</gene>
<dbReference type="RefSeq" id="XP_046005879.1">
    <property type="nucleotide sequence ID" value="XM_046157395.1"/>
</dbReference>
<accession>A0A9P9BMB2</accession>
<evidence type="ECO:0000313" key="2">
    <source>
        <dbReference type="EMBL" id="KAH7016255.1"/>
    </source>
</evidence>
<organism evidence="2 3">
    <name type="scientific">Microdochium trichocladiopsis</name>
    <dbReference type="NCBI Taxonomy" id="1682393"/>
    <lineage>
        <taxon>Eukaryota</taxon>
        <taxon>Fungi</taxon>
        <taxon>Dikarya</taxon>
        <taxon>Ascomycota</taxon>
        <taxon>Pezizomycotina</taxon>
        <taxon>Sordariomycetes</taxon>
        <taxon>Xylariomycetidae</taxon>
        <taxon>Xylariales</taxon>
        <taxon>Microdochiaceae</taxon>
        <taxon>Microdochium</taxon>
    </lineage>
</organism>
<protein>
    <submittedName>
        <fullName evidence="2">Uncharacterized protein</fullName>
    </submittedName>
</protein>
<reference evidence="2" key="1">
    <citation type="journal article" date="2021" name="Nat. Commun.">
        <title>Genetic determinants of endophytism in the Arabidopsis root mycobiome.</title>
        <authorList>
            <person name="Mesny F."/>
            <person name="Miyauchi S."/>
            <person name="Thiergart T."/>
            <person name="Pickel B."/>
            <person name="Atanasova L."/>
            <person name="Karlsson M."/>
            <person name="Huettel B."/>
            <person name="Barry K.W."/>
            <person name="Haridas S."/>
            <person name="Chen C."/>
            <person name="Bauer D."/>
            <person name="Andreopoulos W."/>
            <person name="Pangilinan J."/>
            <person name="LaButti K."/>
            <person name="Riley R."/>
            <person name="Lipzen A."/>
            <person name="Clum A."/>
            <person name="Drula E."/>
            <person name="Henrissat B."/>
            <person name="Kohler A."/>
            <person name="Grigoriev I.V."/>
            <person name="Martin F.M."/>
            <person name="Hacquard S."/>
        </authorList>
    </citation>
    <scope>NUCLEOTIDE SEQUENCE</scope>
    <source>
        <strain evidence="2">MPI-CAGE-CH-0230</strain>
    </source>
</reference>
<feature type="compositionally biased region" description="Acidic residues" evidence="1">
    <location>
        <begin position="287"/>
        <end position="301"/>
    </location>
</feature>